<evidence type="ECO:0000313" key="1">
    <source>
        <dbReference type="EMBL" id="KAF2169007.1"/>
    </source>
</evidence>
<evidence type="ECO:0000313" key="2">
    <source>
        <dbReference type="Proteomes" id="UP000799537"/>
    </source>
</evidence>
<reference evidence="1" key="1">
    <citation type="journal article" date="2020" name="Stud. Mycol.">
        <title>101 Dothideomycetes genomes: a test case for predicting lifestyles and emergence of pathogens.</title>
        <authorList>
            <person name="Haridas S."/>
            <person name="Albert R."/>
            <person name="Binder M."/>
            <person name="Bloem J."/>
            <person name="Labutti K."/>
            <person name="Salamov A."/>
            <person name="Andreopoulos B."/>
            <person name="Baker S."/>
            <person name="Barry K."/>
            <person name="Bills G."/>
            <person name="Bluhm B."/>
            <person name="Cannon C."/>
            <person name="Castanera R."/>
            <person name="Culley D."/>
            <person name="Daum C."/>
            <person name="Ezra D."/>
            <person name="Gonzalez J."/>
            <person name="Henrissat B."/>
            <person name="Kuo A."/>
            <person name="Liang C."/>
            <person name="Lipzen A."/>
            <person name="Lutzoni F."/>
            <person name="Magnuson J."/>
            <person name="Mondo S."/>
            <person name="Nolan M."/>
            <person name="Ohm R."/>
            <person name="Pangilinan J."/>
            <person name="Park H.-J."/>
            <person name="Ramirez L."/>
            <person name="Alfaro M."/>
            <person name="Sun H."/>
            <person name="Tritt A."/>
            <person name="Yoshinaga Y."/>
            <person name="Zwiers L.-H."/>
            <person name="Turgeon B."/>
            <person name="Goodwin S."/>
            <person name="Spatafora J."/>
            <person name="Crous P."/>
            <person name="Grigoriev I."/>
        </authorList>
    </citation>
    <scope>NUCLEOTIDE SEQUENCE</scope>
    <source>
        <strain evidence="1">ATCC 36951</strain>
    </source>
</reference>
<dbReference type="RefSeq" id="XP_033669896.1">
    <property type="nucleotide sequence ID" value="XM_033805663.1"/>
</dbReference>
<accession>A0A6A6CP10</accession>
<dbReference type="Proteomes" id="UP000799537">
    <property type="component" value="Unassembled WGS sequence"/>
</dbReference>
<sequence length="158" mass="17220">MSQFITAYAVSFYQDARLACQCTWPLPNAVPNTWSTSPRSWTSQESGISIEDGLLLTTSTITITVKPVQVADFVDSIVFRDTTSLVLETNMIFDASVAFVLNLVATAWATATQSNIPKQPTVPEIHDTVASIPKTYFTPAHFRATTAAPRVSSSSESR</sequence>
<organism evidence="1 2">
    <name type="scientific">Zasmidium cellare ATCC 36951</name>
    <dbReference type="NCBI Taxonomy" id="1080233"/>
    <lineage>
        <taxon>Eukaryota</taxon>
        <taxon>Fungi</taxon>
        <taxon>Dikarya</taxon>
        <taxon>Ascomycota</taxon>
        <taxon>Pezizomycotina</taxon>
        <taxon>Dothideomycetes</taxon>
        <taxon>Dothideomycetidae</taxon>
        <taxon>Mycosphaerellales</taxon>
        <taxon>Mycosphaerellaceae</taxon>
        <taxon>Zasmidium</taxon>
    </lineage>
</organism>
<keyword evidence="2" id="KW-1185">Reference proteome</keyword>
<gene>
    <name evidence="1" type="ORF">M409DRAFT_21018</name>
</gene>
<dbReference type="AlphaFoldDB" id="A0A6A6CP10"/>
<protein>
    <submittedName>
        <fullName evidence="1">Uncharacterized protein</fullName>
    </submittedName>
</protein>
<dbReference type="GeneID" id="54558935"/>
<dbReference type="EMBL" id="ML993589">
    <property type="protein sequence ID" value="KAF2169007.1"/>
    <property type="molecule type" value="Genomic_DNA"/>
</dbReference>
<proteinExistence type="predicted"/>
<name>A0A6A6CP10_ZASCE</name>